<name>A0A5J9V6R0_9POAL</name>
<dbReference type="EMBL" id="RWGY01000011">
    <property type="protein sequence ID" value="TVU31194.1"/>
    <property type="molecule type" value="Genomic_DNA"/>
</dbReference>
<dbReference type="Pfam" id="PF00067">
    <property type="entry name" value="p450"/>
    <property type="match status" value="1"/>
</dbReference>
<dbReference type="SUPFAM" id="SSF48264">
    <property type="entry name" value="Cytochrome P450"/>
    <property type="match status" value="1"/>
</dbReference>
<dbReference type="PRINTS" id="PR00385">
    <property type="entry name" value="P450"/>
</dbReference>
<dbReference type="GO" id="GO:0020037">
    <property type="term" value="F:heme binding"/>
    <property type="evidence" value="ECO:0007669"/>
    <property type="project" value="InterPro"/>
</dbReference>
<evidence type="ECO:0000256" key="1">
    <source>
        <dbReference type="ARBA" id="ARBA00010617"/>
    </source>
</evidence>
<dbReference type="PRINTS" id="PR00463">
    <property type="entry name" value="EP450I"/>
</dbReference>
<keyword evidence="3" id="KW-1185">Reference proteome</keyword>
<sequence>MSIQLGAVTTVVASHPDAAREILQRHDAIFSNRSPPDATGLHSKNSSIWLPNAPRWRAMRKLMGTELFAPHRLDALGHLRREKVQELVAHVARLADQGRPVNVGQVTFVTSLNLVSRTFFSRDLTSLDDHGDAGEFQEVITDIMEAVGCPNISDFFPAVAAADLQGWRRRLAKLFARLHRIFDQEIDKRVSDRRNGEPRKNDFLDLLLDAAAREDDAAGLDRDTLRSMFTDLFSAGSYTSSSTVEWAMVELLQSPHSMAKACDELARVVGARKDIEESDIGQLPYLQAVVKETFRLHPAVPCCYHAILRLT</sequence>
<gene>
    <name evidence="2" type="ORF">EJB05_22872</name>
</gene>
<dbReference type="AlphaFoldDB" id="A0A5J9V6R0"/>
<dbReference type="PANTHER" id="PTHR47950:SF43">
    <property type="entry name" value="CYTOCHROME P450 FAMILY 76 SUBFAMILY C POLYPEPTIDE 7"/>
    <property type="match status" value="1"/>
</dbReference>
<proteinExistence type="inferred from homology"/>
<evidence type="ECO:0000313" key="3">
    <source>
        <dbReference type="Proteomes" id="UP000324897"/>
    </source>
</evidence>
<dbReference type="InterPro" id="IPR036396">
    <property type="entry name" value="Cyt_P450_sf"/>
</dbReference>
<organism evidence="2 3">
    <name type="scientific">Eragrostis curvula</name>
    <name type="common">weeping love grass</name>
    <dbReference type="NCBI Taxonomy" id="38414"/>
    <lineage>
        <taxon>Eukaryota</taxon>
        <taxon>Viridiplantae</taxon>
        <taxon>Streptophyta</taxon>
        <taxon>Embryophyta</taxon>
        <taxon>Tracheophyta</taxon>
        <taxon>Spermatophyta</taxon>
        <taxon>Magnoliopsida</taxon>
        <taxon>Liliopsida</taxon>
        <taxon>Poales</taxon>
        <taxon>Poaceae</taxon>
        <taxon>PACMAD clade</taxon>
        <taxon>Chloridoideae</taxon>
        <taxon>Eragrostideae</taxon>
        <taxon>Eragrostidinae</taxon>
        <taxon>Eragrostis</taxon>
    </lineage>
</organism>
<evidence type="ECO:0008006" key="4">
    <source>
        <dbReference type="Google" id="ProtNLM"/>
    </source>
</evidence>
<feature type="non-terminal residue" evidence="2">
    <location>
        <position position="1"/>
    </location>
</feature>
<dbReference type="GO" id="GO:0005506">
    <property type="term" value="F:iron ion binding"/>
    <property type="evidence" value="ECO:0007669"/>
    <property type="project" value="InterPro"/>
</dbReference>
<comment type="similarity">
    <text evidence="1">Belongs to the cytochrome P450 family.</text>
</comment>
<accession>A0A5J9V6R0</accession>
<dbReference type="GO" id="GO:0004497">
    <property type="term" value="F:monooxygenase activity"/>
    <property type="evidence" value="ECO:0007669"/>
    <property type="project" value="InterPro"/>
</dbReference>
<dbReference type="InterPro" id="IPR001128">
    <property type="entry name" value="Cyt_P450"/>
</dbReference>
<dbReference type="InterPro" id="IPR002401">
    <property type="entry name" value="Cyt_P450_E_grp-I"/>
</dbReference>
<dbReference type="Proteomes" id="UP000324897">
    <property type="component" value="Chromosome 1"/>
</dbReference>
<comment type="caution">
    <text evidence="2">The sequence shown here is derived from an EMBL/GenBank/DDBJ whole genome shotgun (WGS) entry which is preliminary data.</text>
</comment>
<dbReference type="GO" id="GO:0016705">
    <property type="term" value="F:oxidoreductase activity, acting on paired donors, with incorporation or reduction of molecular oxygen"/>
    <property type="evidence" value="ECO:0007669"/>
    <property type="project" value="InterPro"/>
</dbReference>
<dbReference type="PANTHER" id="PTHR47950">
    <property type="entry name" value="CYTOCHROME P450, FAMILY 76, SUBFAMILY C, POLYPEPTIDE 5-RELATED"/>
    <property type="match status" value="1"/>
</dbReference>
<reference evidence="2 3" key="1">
    <citation type="journal article" date="2019" name="Sci. Rep.">
        <title>A high-quality genome of Eragrostis curvula grass provides insights into Poaceae evolution and supports new strategies to enhance forage quality.</title>
        <authorList>
            <person name="Carballo J."/>
            <person name="Santos B.A.C.M."/>
            <person name="Zappacosta D."/>
            <person name="Garbus I."/>
            <person name="Selva J.P."/>
            <person name="Gallo C.A."/>
            <person name="Diaz A."/>
            <person name="Albertini E."/>
            <person name="Caccamo M."/>
            <person name="Echenique V."/>
        </authorList>
    </citation>
    <scope>NUCLEOTIDE SEQUENCE [LARGE SCALE GENOMIC DNA]</scope>
    <source>
        <strain evidence="3">cv. Victoria</strain>
        <tissue evidence="2">Leaf</tissue>
    </source>
</reference>
<dbReference type="Gene3D" id="1.10.630.10">
    <property type="entry name" value="Cytochrome P450"/>
    <property type="match status" value="1"/>
</dbReference>
<protein>
    <recommendedName>
        <fullName evidence="4">Cytochrome P450</fullName>
    </recommendedName>
</protein>
<evidence type="ECO:0000313" key="2">
    <source>
        <dbReference type="EMBL" id="TVU31194.1"/>
    </source>
</evidence>
<dbReference type="OrthoDB" id="2789670at2759"/>
<dbReference type="Gramene" id="TVU31194">
    <property type="protein sequence ID" value="TVU31194"/>
    <property type="gene ID" value="EJB05_22872"/>
</dbReference>